<dbReference type="InterPro" id="IPR008613">
    <property type="entry name" value="Excalibur_Ca-bd_domain"/>
</dbReference>
<sequence length="245" mass="26504">MLLTTVCRTTSSGGNVHNRLIRALALIIIALGLTSFAQSPATAVVDRDCGDFPSQAAAQNFFLANGGPQSDPHGLDSEGDGIACESNPCPCIGRGTNTQNPVTTPPPPKVYRETGNVTQIVDGDTLKVRLRTGGVVSVRMLGINTPERGRCGSDEATDNLSKLAPVRSTVQLVSDPSQAAKDRYGRLLRYVKREGGYNDLSYRQAWNGYTKRYVFGGKPVNRDRDYVRAIDNARSNARGLWASCW</sequence>
<comment type="caution">
    <text evidence="3">The sequence shown here is derived from an EMBL/GenBank/DDBJ whole genome shotgun (WGS) entry which is preliminary data.</text>
</comment>
<keyword evidence="1" id="KW-0812">Transmembrane</keyword>
<name>A0A4Z1C431_9ACTN</name>
<dbReference type="OrthoDB" id="6048299at2"/>
<dbReference type="Pfam" id="PF00565">
    <property type="entry name" value="SNase"/>
    <property type="match status" value="1"/>
</dbReference>
<dbReference type="EMBL" id="SRRO01000001">
    <property type="protein sequence ID" value="TGN65034.1"/>
    <property type="molecule type" value="Genomic_DNA"/>
</dbReference>
<feature type="transmembrane region" description="Helical" evidence="1">
    <location>
        <begin position="20"/>
        <end position="37"/>
    </location>
</feature>
<dbReference type="Gene3D" id="2.40.50.90">
    <property type="match status" value="1"/>
</dbReference>
<dbReference type="AlphaFoldDB" id="A0A4Z1C431"/>
<evidence type="ECO:0000313" key="4">
    <source>
        <dbReference type="Proteomes" id="UP000297496"/>
    </source>
</evidence>
<evidence type="ECO:0000259" key="2">
    <source>
        <dbReference type="PROSITE" id="PS50830"/>
    </source>
</evidence>
<keyword evidence="1" id="KW-1133">Transmembrane helix</keyword>
<reference evidence="3 4" key="1">
    <citation type="submission" date="2019-04" db="EMBL/GenBank/DDBJ databases">
        <title>Three New Species of Nocardioides, Nocardioides euryhalodurans sp. nov., Nocardioides seonyuensis sp. nov. and Nocardioides eburneoflavus sp. nov. Isolated from Soil.</title>
        <authorList>
            <person name="Roh S.G."/>
            <person name="Lee C."/>
            <person name="Kim M.-K."/>
            <person name="Kim S.B."/>
        </authorList>
    </citation>
    <scope>NUCLEOTIDE SEQUENCE [LARGE SCALE GENOMIC DNA]</scope>
    <source>
        <strain evidence="3 4">MMS17-SY213</strain>
    </source>
</reference>
<proteinExistence type="predicted"/>
<dbReference type="PROSITE" id="PS50830">
    <property type="entry name" value="TNASE_3"/>
    <property type="match status" value="1"/>
</dbReference>
<evidence type="ECO:0000256" key="1">
    <source>
        <dbReference type="SAM" id="Phobius"/>
    </source>
</evidence>
<keyword evidence="1" id="KW-0472">Membrane</keyword>
<dbReference type="Proteomes" id="UP000297496">
    <property type="component" value="Unassembled WGS sequence"/>
</dbReference>
<dbReference type="SMART" id="SM00318">
    <property type="entry name" value="SNc"/>
    <property type="match status" value="1"/>
</dbReference>
<keyword evidence="4" id="KW-1185">Reference proteome</keyword>
<dbReference type="SUPFAM" id="SSF50199">
    <property type="entry name" value="Staphylococcal nuclease"/>
    <property type="match status" value="1"/>
</dbReference>
<organism evidence="3 4">
    <name type="scientific">Nocardioides eburneiflavus</name>
    <dbReference type="NCBI Taxonomy" id="2518372"/>
    <lineage>
        <taxon>Bacteria</taxon>
        <taxon>Bacillati</taxon>
        <taxon>Actinomycetota</taxon>
        <taxon>Actinomycetes</taxon>
        <taxon>Propionibacteriales</taxon>
        <taxon>Nocardioidaceae</taxon>
        <taxon>Nocardioides</taxon>
    </lineage>
</organism>
<accession>A0A4Z1C431</accession>
<gene>
    <name evidence="3" type="ORF">EXE59_14460</name>
</gene>
<evidence type="ECO:0000313" key="3">
    <source>
        <dbReference type="EMBL" id="TGN65034.1"/>
    </source>
</evidence>
<feature type="domain" description="TNase-like" evidence="2">
    <location>
        <begin position="111"/>
        <end position="243"/>
    </location>
</feature>
<dbReference type="InterPro" id="IPR016071">
    <property type="entry name" value="Staphylococal_nuclease_OB-fold"/>
</dbReference>
<dbReference type="InterPro" id="IPR035437">
    <property type="entry name" value="SNase_OB-fold_sf"/>
</dbReference>
<dbReference type="Pfam" id="PF05901">
    <property type="entry name" value="Excalibur"/>
    <property type="match status" value="1"/>
</dbReference>
<protein>
    <submittedName>
        <fullName evidence="3">Thermonuclease family protein</fullName>
    </submittedName>
</protein>